<feature type="region of interest" description="Disordered" evidence="1">
    <location>
        <begin position="138"/>
        <end position="201"/>
    </location>
</feature>
<reference evidence="3 4" key="1">
    <citation type="submission" date="2021-03" db="EMBL/GenBank/DDBJ databases">
        <title>Whole genome shotgun sequence of Actinoplanes toevensis NBRC 105298.</title>
        <authorList>
            <person name="Komaki H."/>
            <person name="Tamura T."/>
        </authorList>
    </citation>
    <scope>NUCLEOTIDE SEQUENCE [LARGE SCALE GENOMIC DNA]</scope>
    <source>
        <strain evidence="3 4">NBRC 105298</strain>
    </source>
</reference>
<evidence type="ECO:0000313" key="4">
    <source>
        <dbReference type="Proteomes" id="UP000677082"/>
    </source>
</evidence>
<feature type="compositionally biased region" description="Low complexity" evidence="1">
    <location>
        <begin position="418"/>
        <end position="436"/>
    </location>
</feature>
<dbReference type="Gene3D" id="3.20.20.370">
    <property type="entry name" value="Glycoside hydrolase/deacetylase"/>
    <property type="match status" value="1"/>
</dbReference>
<evidence type="ECO:0000259" key="2">
    <source>
        <dbReference type="PROSITE" id="PS51677"/>
    </source>
</evidence>
<dbReference type="GO" id="GO:0016810">
    <property type="term" value="F:hydrolase activity, acting on carbon-nitrogen (but not peptide) bonds"/>
    <property type="evidence" value="ECO:0007669"/>
    <property type="project" value="InterPro"/>
</dbReference>
<dbReference type="InterPro" id="IPR050248">
    <property type="entry name" value="Polysacc_deacetylase_ArnD"/>
</dbReference>
<feature type="domain" description="NodB homology" evidence="2">
    <location>
        <begin position="207"/>
        <end position="397"/>
    </location>
</feature>
<feature type="compositionally biased region" description="Pro residues" evidence="1">
    <location>
        <begin position="404"/>
        <end position="417"/>
    </location>
</feature>
<gene>
    <name evidence="3" type="ORF">Ato02nite_032090</name>
</gene>
<dbReference type="PANTHER" id="PTHR10587:SF137">
    <property type="entry name" value="4-DEOXY-4-FORMAMIDO-L-ARABINOSE-PHOSPHOUNDECAPRENOL DEFORMYLASE ARND-RELATED"/>
    <property type="match status" value="1"/>
</dbReference>
<dbReference type="PANTHER" id="PTHR10587">
    <property type="entry name" value="GLYCOSYL TRANSFERASE-RELATED"/>
    <property type="match status" value="1"/>
</dbReference>
<comment type="caution">
    <text evidence="3">The sequence shown here is derived from an EMBL/GenBank/DDBJ whole genome shotgun (WGS) entry which is preliminary data.</text>
</comment>
<dbReference type="PROSITE" id="PS51677">
    <property type="entry name" value="NODB"/>
    <property type="match status" value="1"/>
</dbReference>
<dbReference type="InterPro" id="IPR011330">
    <property type="entry name" value="Glyco_hydro/deAcase_b/a-brl"/>
</dbReference>
<dbReference type="InterPro" id="IPR002509">
    <property type="entry name" value="NODB_dom"/>
</dbReference>
<accession>A0A919W810</accession>
<dbReference type="GO" id="GO:0005975">
    <property type="term" value="P:carbohydrate metabolic process"/>
    <property type="evidence" value="ECO:0007669"/>
    <property type="project" value="InterPro"/>
</dbReference>
<organism evidence="3 4">
    <name type="scientific">Paractinoplanes toevensis</name>
    <dbReference type="NCBI Taxonomy" id="571911"/>
    <lineage>
        <taxon>Bacteria</taxon>
        <taxon>Bacillati</taxon>
        <taxon>Actinomycetota</taxon>
        <taxon>Actinomycetes</taxon>
        <taxon>Micromonosporales</taxon>
        <taxon>Micromonosporaceae</taxon>
        <taxon>Paractinoplanes</taxon>
    </lineage>
</organism>
<feature type="compositionally biased region" description="Basic and acidic residues" evidence="1">
    <location>
        <begin position="26"/>
        <end position="36"/>
    </location>
</feature>
<dbReference type="RefSeq" id="WP_246607033.1">
    <property type="nucleotide sequence ID" value="NZ_BOQN01000048.1"/>
</dbReference>
<evidence type="ECO:0000256" key="1">
    <source>
        <dbReference type="SAM" id="MobiDB-lite"/>
    </source>
</evidence>
<dbReference type="SUPFAM" id="SSF88713">
    <property type="entry name" value="Glycoside hydrolase/deacetylase"/>
    <property type="match status" value="1"/>
</dbReference>
<feature type="region of interest" description="Disordered" evidence="1">
    <location>
        <begin position="394"/>
        <end position="436"/>
    </location>
</feature>
<proteinExistence type="predicted"/>
<feature type="compositionally biased region" description="Low complexity" evidence="1">
    <location>
        <begin position="163"/>
        <end position="179"/>
    </location>
</feature>
<feature type="region of interest" description="Disordered" evidence="1">
    <location>
        <begin position="1"/>
        <end position="71"/>
    </location>
</feature>
<keyword evidence="4" id="KW-1185">Reference proteome</keyword>
<sequence length="436" mass="45671">MSPQSLQYLSPASGDVAESAGRHRRPESLADARPRVTYDLPSTRAHVPTQRGARHQRNDRPARHSAAHRAVVNERPIAGSHRAPGTLPIESWLLMGKTRQQLLLASLVAVGLLLVAVPGTRGGGSDTIDAVNAAAQRKAGTHATQKAKPGGGSDASATDESNDSAAADPAAASPAPSSPVVEATNAGQPKEAKHVGPGNSLLTTGSKTVALTFDDGPDPAQTPKILALLDQYQIKATFCLVGQQVQKHPEMVREIVAAGHTLCNHTWSHSLTIGKDKPEQIQADLARTNAAIQAAAPGTPVPFFRAPGGNFTDRLVGVASAAGMTSLYWQVDPQDWKHTEGETDEAHIARVIAEVKKHVRPGSIVLSHDFNQPDTIAAYQKLLPWLTENFTLGIPGQPAVEPTPADPTPTAPEPAPTETPALPEPSASVSPAPAAS</sequence>
<name>A0A919W810_9ACTN</name>
<dbReference type="EMBL" id="BOQN01000048">
    <property type="protein sequence ID" value="GIM91416.1"/>
    <property type="molecule type" value="Genomic_DNA"/>
</dbReference>
<feature type="compositionally biased region" description="Polar residues" evidence="1">
    <location>
        <begin position="1"/>
        <end position="10"/>
    </location>
</feature>
<dbReference type="AlphaFoldDB" id="A0A919W810"/>
<protein>
    <recommendedName>
        <fullName evidence="2">NodB homology domain-containing protein</fullName>
    </recommendedName>
</protein>
<evidence type="ECO:0000313" key="3">
    <source>
        <dbReference type="EMBL" id="GIM91416.1"/>
    </source>
</evidence>
<dbReference type="CDD" id="cd10917">
    <property type="entry name" value="CE4_NodB_like_6s_7s"/>
    <property type="match status" value="1"/>
</dbReference>
<dbReference type="Proteomes" id="UP000677082">
    <property type="component" value="Unassembled WGS sequence"/>
</dbReference>
<dbReference type="Pfam" id="PF01522">
    <property type="entry name" value="Polysacc_deac_1"/>
    <property type="match status" value="1"/>
</dbReference>